<evidence type="ECO:0000256" key="4">
    <source>
        <dbReference type="ARBA" id="ARBA00022989"/>
    </source>
</evidence>
<reference evidence="8 9" key="1">
    <citation type="submission" date="2020-01" db="EMBL/GenBank/DDBJ databases">
        <title>A novel Bacillus sp. from Pasinler.</title>
        <authorList>
            <person name="Adiguzel A."/>
            <person name="Ay H."/>
            <person name="Baltaci M.O."/>
        </authorList>
    </citation>
    <scope>NUCLEOTIDE SEQUENCE [LARGE SCALE GENOMIC DNA]</scope>
    <source>
        <strain evidence="8 9">P1</strain>
    </source>
</reference>
<gene>
    <name evidence="8" type="ORF">GW534_02895</name>
</gene>
<accession>A0ABX0A059</accession>
<dbReference type="PANTHER" id="PTHR30294">
    <property type="entry name" value="MEMBRANE COMPONENT OF ABC TRANSPORTER YHHJ-RELATED"/>
    <property type="match status" value="1"/>
</dbReference>
<dbReference type="PANTHER" id="PTHR30294:SF29">
    <property type="entry name" value="MULTIDRUG ABC TRANSPORTER PERMEASE YBHS-RELATED"/>
    <property type="match status" value="1"/>
</dbReference>
<evidence type="ECO:0000259" key="7">
    <source>
        <dbReference type="Pfam" id="PF12698"/>
    </source>
</evidence>
<feature type="transmembrane region" description="Helical" evidence="6">
    <location>
        <begin position="236"/>
        <end position="260"/>
    </location>
</feature>
<evidence type="ECO:0000256" key="3">
    <source>
        <dbReference type="ARBA" id="ARBA00022692"/>
    </source>
</evidence>
<evidence type="ECO:0000313" key="8">
    <source>
        <dbReference type="EMBL" id="NCU16721.1"/>
    </source>
</evidence>
<evidence type="ECO:0000256" key="1">
    <source>
        <dbReference type="ARBA" id="ARBA00004651"/>
    </source>
</evidence>
<proteinExistence type="predicted"/>
<feature type="domain" description="ABC-2 type transporter transmembrane" evidence="7">
    <location>
        <begin position="19"/>
        <end position="384"/>
    </location>
</feature>
<keyword evidence="4 6" id="KW-1133">Transmembrane helix</keyword>
<keyword evidence="2" id="KW-1003">Cell membrane</keyword>
<keyword evidence="5 6" id="KW-0472">Membrane</keyword>
<feature type="transmembrane region" description="Helical" evidence="6">
    <location>
        <begin position="361"/>
        <end position="384"/>
    </location>
</feature>
<feature type="transmembrane region" description="Helical" evidence="6">
    <location>
        <begin position="276"/>
        <end position="297"/>
    </location>
</feature>
<dbReference type="InterPro" id="IPR051449">
    <property type="entry name" value="ABC-2_transporter_component"/>
</dbReference>
<keyword evidence="9" id="KW-1185">Reference proteome</keyword>
<dbReference type="InterPro" id="IPR013525">
    <property type="entry name" value="ABC2_TM"/>
</dbReference>
<comment type="subcellular location">
    <subcellularLocation>
        <location evidence="1">Cell membrane</location>
        <topology evidence="1">Multi-pass membrane protein</topology>
    </subcellularLocation>
</comment>
<dbReference type="Proteomes" id="UP000743899">
    <property type="component" value="Unassembled WGS sequence"/>
</dbReference>
<dbReference type="RefSeq" id="WP_161919558.1">
    <property type="nucleotide sequence ID" value="NZ_JAACYS010000007.1"/>
</dbReference>
<evidence type="ECO:0000313" key="9">
    <source>
        <dbReference type="Proteomes" id="UP000743899"/>
    </source>
</evidence>
<keyword evidence="3 6" id="KW-0812">Transmembrane</keyword>
<sequence>MRNSLKVAKWEIKRNLKNKTFLISLFVTPLLIVLFGFLGTLFGDDHSEDATVYVNDELGLFASMEAIVEQAELDLELKSTDVTEADVEAELEDSENTAYMFVNETALTEGIIPVYASDDFSNEGQLQLLTQPVKGLQLQELGLTQEQMAAIAQNIIIEVQSLDDLQDNGASEEELLAGEDPNMQRVVPGIFAGILLLSIIFTGMMIFQSASQEKKDKIAEIILSSVTPNELMQGKIIGYFVLSMIQAFVILAFALGFALYKLDDIPIIEYLLQPELLLFLLIAVLGYLLFASLYVGLGATMSDISTAGNFQSMIMMIPFISFFFIGPVFADPTSTLAKVLTYIPFTSPTILLARLIRMDEWVWMEIGISLVVLVVSIWVMMKLAGKIFKVGMLMYGKNATPGEIIKWLRA</sequence>
<dbReference type="Pfam" id="PF12698">
    <property type="entry name" value="ABC2_membrane_3"/>
    <property type="match status" value="1"/>
</dbReference>
<comment type="caution">
    <text evidence="8">The sequence shown here is derived from an EMBL/GenBank/DDBJ whole genome shotgun (WGS) entry which is preliminary data.</text>
</comment>
<evidence type="ECO:0000256" key="6">
    <source>
        <dbReference type="SAM" id="Phobius"/>
    </source>
</evidence>
<evidence type="ECO:0000256" key="2">
    <source>
        <dbReference type="ARBA" id="ARBA00022475"/>
    </source>
</evidence>
<evidence type="ECO:0000256" key="5">
    <source>
        <dbReference type="ARBA" id="ARBA00023136"/>
    </source>
</evidence>
<feature type="transmembrane region" description="Helical" evidence="6">
    <location>
        <begin position="309"/>
        <end position="330"/>
    </location>
</feature>
<dbReference type="EMBL" id="JAACYS010000007">
    <property type="protein sequence ID" value="NCU16721.1"/>
    <property type="molecule type" value="Genomic_DNA"/>
</dbReference>
<feature type="transmembrane region" description="Helical" evidence="6">
    <location>
        <begin position="186"/>
        <end position="207"/>
    </location>
</feature>
<protein>
    <submittedName>
        <fullName evidence="8">ABC transporter permease</fullName>
    </submittedName>
</protein>
<name>A0ABX0A059_9BACI</name>
<organism evidence="8 9">
    <name type="scientific">Pallidibacillus pasinlerensis</name>
    <dbReference type="NCBI Taxonomy" id="2703818"/>
    <lineage>
        <taxon>Bacteria</taxon>
        <taxon>Bacillati</taxon>
        <taxon>Bacillota</taxon>
        <taxon>Bacilli</taxon>
        <taxon>Bacillales</taxon>
        <taxon>Bacillaceae</taxon>
        <taxon>Pallidibacillus</taxon>
    </lineage>
</organism>
<feature type="transmembrane region" description="Helical" evidence="6">
    <location>
        <begin position="21"/>
        <end position="42"/>
    </location>
</feature>